<dbReference type="AlphaFoldDB" id="A0A095SJX5"/>
<protein>
    <submittedName>
        <fullName evidence="3">Uncharacterized protein</fullName>
    </submittedName>
</protein>
<comment type="caution">
    <text evidence="3">The sequence shown here is derived from an EMBL/GenBank/DDBJ whole genome shotgun (WGS) entry which is preliminary data.</text>
</comment>
<evidence type="ECO:0000313" key="3">
    <source>
        <dbReference type="EMBL" id="KGD64594.1"/>
    </source>
</evidence>
<dbReference type="RefSeq" id="WP_035232663.1">
    <property type="nucleotide sequence ID" value="NZ_ARXV01000007.1"/>
</dbReference>
<keyword evidence="4" id="KW-1185">Reference proteome</keyword>
<dbReference type="EMBL" id="ARXV01000007">
    <property type="protein sequence ID" value="KGD64594.1"/>
    <property type="molecule type" value="Genomic_DNA"/>
</dbReference>
<dbReference type="STRING" id="1177154.Y5S_01960"/>
<feature type="region of interest" description="Disordered" evidence="2">
    <location>
        <begin position="452"/>
        <end position="479"/>
    </location>
</feature>
<organism evidence="3 4">
    <name type="scientific">Alcanivorax nanhaiticus</name>
    <dbReference type="NCBI Taxonomy" id="1177154"/>
    <lineage>
        <taxon>Bacteria</taxon>
        <taxon>Pseudomonadati</taxon>
        <taxon>Pseudomonadota</taxon>
        <taxon>Gammaproteobacteria</taxon>
        <taxon>Oceanospirillales</taxon>
        <taxon>Alcanivoracaceae</taxon>
        <taxon>Alcanivorax</taxon>
    </lineage>
</organism>
<dbReference type="eggNOG" id="ENOG502ZA12">
    <property type="taxonomic scope" value="Bacteria"/>
</dbReference>
<dbReference type="PATRIC" id="fig|1177154.3.peg.1993"/>
<evidence type="ECO:0000256" key="1">
    <source>
        <dbReference type="SAM" id="Coils"/>
    </source>
</evidence>
<gene>
    <name evidence="3" type="ORF">Y5S_01960</name>
</gene>
<feature type="region of interest" description="Disordered" evidence="2">
    <location>
        <begin position="514"/>
        <end position="537"/>
    </location>
</feature>
<feature type="region of interest" description="Disordered" evidence="2">
    <location>
        <begin position="765"/>
        <end position="794"/>
    </location>
</feature>
<sequence>MTTTLKPFSDAYATLTVASYEPLFLRWISGGALLNLSAVMANRMSATAHLSELGDISTVAALSLSNNWNRQKLPSRQMLSAAIDKELAKESIDPMDISSLSPRRLKLKAFPDAVQVGDRILLNGVDRLRPMNLDVPGNEGVTDSNNPGLIRRAFRMVRKPVGNSRKTLQQRKTPAVVFSGMAIGADDSLDFHQARLEILKGFDGAIGRWLEGRSSLDEAIKKDVLGKAFGFFPGRVEEALSPIGIAHYYRQLFFNTEEGFGPIEESFTVAPAETLEVITETVRRQSFEEINEVGLVTESEQAREQRNLDEVSDRTATMVRNSSEVAISANFSGQVGVYQFGADVSTNFNSSRERNTERTKKRLKETTFRASERIRKSVSVRTRSFEETTTTNSSRRLIQNNGDTPVNYGLRRVLRKVRVKVQDLGPRMVWQLYVRNPGAGLARSKFVHFREGQDISIPDVPPGTPPKPEGGQETGTTSATLEWSDSRGTWYVPIGVVVPSGRSIDSVAIDSITDLESGGKEDHAPSPRNDISWHEGEDPDSGLFVVAVGVSPGDSHNVNVSYTYSWSPSSQAILEWEATKEQLREEIREESLQKKFERERTLITERSKIPKRPAADLRQEERYEIMNRMVSHLFANPANPSEPTPTELEYFHRYFDLNGIFLYMHPSWWRPRYAASATGLERPPYEITAESDPAPLGSSLKWAIQLDGDNRRNEFLNSPWVRVCVPINPGNERDAIQWLAEHIEGDRGYDIESGPLKAVLESIESRRNDEESVPDGPDYAVVSGTPGAPDEAATPQDIYPIVDEFDVTVPTAGFVYDKLILNKE</sequence>
<evidence type="ECO:0000313" key="4">
    <source>
        <dbReference type="Proteomes" id="UP000029444"/>
    </source>
</evidence>
<name>A0A095SJX5_9GAMM</name>
<feature type="compositionally biased region" description="Basic and acidic residues" evidence="2">
    <location>
        <begin position="517"/>
        <end position="536"/>
    </location>
</feature>
<accession>A0A095SJX5</accession>
<evidence type="ECO:0000256" key="2">
    <source>
        <dbReference type="SAM" id="MobiDB-lite"/>
    </source>
</evidence>
<reference evidence="3 4" key="1">
    <citation type="submission" date="2012-09" db="EMBL/GenBank/DDBJ databases">
        <title>Genome Sequence of alkane-degrading Bacterium Alcanivorax sp. 19-m-6.</title>
        <authorList>
            <person name="Lai Q."/>
            <person name="Shao Z."/>
        </authorList>
    </citation>
    <scope>NUCLEOTIDE SEQUENCE [LARGE SCALE GENOMIC DNA]</scope>
    <source>
        <strain evidence="3 4">19-m-6</strain>
    </source>
</reference>
<feature type="coiled-coil region" evidence="1">
    <location>
        <begin position="573"/>
        <end position="600"/>
    </location>
</feature>
<dbReference type="OrthoDB" id="8877021at2"/>
<feature type="compositionally biased region" description="Pro residues" evidence="2">
    <location>
        <begin position="459"/>
        <end position="468"/>
    </location>
</feature>
<proteinExistence type="predicted"/>
<dbReference type="Proteomes" id="UP000029444">
    <property type="component" value="Unassembled WGS sequence"/>
</dbReference>
<keyword evidence="1" id="KW-0175">Coiled coil</keyword>